<evidence type="ECO:0000256" key="1">
    <source>
        <dbReference type="SAM" id="MobiDB-lite"/>
    </source>
</evidence>
<protein>
    <submittedName>
        <fullName evidence="2">Uncharacterized protein</fullName>
    </submittedName>
</protein>
<evidence type="ECO:0000313" key="2">
    <source>
        <dbReference type="EMBL" id="CAI9262221.1"/>
    </source>
</evidence>
<proteinExistence type="predicted"/>
<organism evidence="2 3">
    <name type="scientific">Lactuca saligna</name>
    <name type="common">Willowleaf lettuce</name>
    <dbReference type="NCBI Taxonomy" id="75948"/>
    <lineage>
        <taxon>Eukaryota</taxon>
        <taxon>Viridiplantae</taxon>
        <taxon>Streptophyta</taxon>
        <taxon>Embryophyta</taxon>
        <taxon>Tracheophyta</taxon>
        <taxon>Spermatophyta</taxon>
        <taxon>Magnoliopsida</taxon>
        <taxon>eudicotyledons</taxon>
        <taxon>Gunneridae</taxon>
        <taxon>Pentapetalae</taxon>
        <taxon>asterids</taxon>
        <taxon>campanulids</taxon>
        <taxon>Asterales</taxon>
        <taxon>Asteraceae</taxon>
        <taxon>Cichorioideae</taxon>
        <taxon>Cichorieae</taxon>
        <taxon>Lactucinae</taxon>
        <taxon>Lactuca</taxon>
    </lineage>
</organism>
<sequence>MRQLPYVSSSAKASSLFHPVMKVAHKIIASLVVSREERSTISTLERFYAMAHPDDNLISHYGSFLTGTIIGPWVKTTIHDSSSPRKIRISLPSGDPTISPTGKSHCISSPIPSPKKKRKMQRVTRVAGRHHKILLPRAVPAHPIRLDTHPITNNIWINSNRAIPTSTLTIKISRA</sequence>
<accession>A0AA35UWR6</accession>
<name>A0AA35UWR6_LACSI</name>
<reference evidence="2" key="1">
    <citation type="submission" date="2023-04" db="EMBL/GenBank/DDBJ databases">
        <authorList>
            <person name="Vijverberg K."/>
            <person name="Xiong W."/>
            <person name="Schranz E."/>
        </authorList>
    </citation>
    <scope>NUCLEOTIDE SEQUENCE</scope>
</reference>
<dbReference type="EMBL" id="OX465086">
    <property type="protein sequence ID" value="CAI9262221.1"/>
    <property type="molecule type" value="Genomic_DNA"/>
</dbReference>
<keyword evidence="3" id="KW-1185">Reference proteome</keyword>
<dbReference type="Proteomes" id="UP001177003">
    <property type="component" value="Chromosome 0"/>
</dbReference>
<gene>
    <name evidence="2" type="ORF">LSALG_LOCUS2970</name>
</gene>
<feature type="region of interest" description="Disordered" evidence="1">
    <location>
        <begin position="91"/>
        <end position="117"/>
    </location>
</feature>
<evidence type="ECO:0000313" key="3">
    <source>
        <dbReference type="Proteomes" id="UP001177003"/>
    </source>
</evidence>
<dbReference type="AlphaFoldDB" id="A0AA35UWR6"/>